<keyword evidence="15" id="KW-0733">Signal recognition particle</keyword>
<evidence type="ECO:0000256" key="19">
    <source>
        <dbReference type="ARBA" id="ARBA00083741"/>
    </source>
</evidence>
<dbReference type="SUPFAM" id="SSF103657">
    <property type="entry name" value="BAR/IMD domain-like"/>
    <property type="match status" value="1"/>
</dbReference>
<reference evidence="24 25" key="1">
    <citation type="submission" date="2019-05" db="EMBL/GenBank/DDBJ databases">
        <title>Mikania micrantha, genome provides insights into the molecular mechanism of rapid growth.</title>
        <authorList>
            <person name="Liu B."/>
        </authorList>
    </citation>
    <scope>NUCLEOTIDE SEQUENCE [LARGE SCALE GENOMIC DNA]</scope>
    <source>
        <strain evidence="24">NLD-2019</strain>
        <tissue evidence="24">Leaf</tissue>
    </source>
</reference>
<evidence type="ECO:0000256" key="3">
    <source>
        <dbReference type="ARBA" id="ARBA00004604"/>
    </source>
</evidence>
<dbReference type="GO" id="GO:0005829">
    <property type="term" value="C:cytosol"/>
    <property type="evidence" value="ECO:0007669"/>
    <property type="project" value="UniProtKB-ARBA"/>
</dbReference>
<dbReference type="Pfam" id="PF01412">
    <property type="entry name" value="ArfGap"/>
    <property type="match status" value="1"/>
</dbReference>
<keyword evidence="9 21" id="KW-0863">Zinc-finger</keyword>
<dbReference type="SMART" id="SM00248">
    <property type="entry name" value="ANK"/>
    <property type="match status" value="2"/>
</dbReference>
<dbReference type="FunFam" id="1.10.220.150:FF:000019">
    <property type="entry name" value="ADP-ribosylation factor GTPase-activating protein AGD1"/>
    <property type="match status" value="1"/>
</dbReference>
<dbReference type="GO" id="GO:0005047">
    <property type="term" value="F:signal recognition particle binding"/>
    <property type="evidence" value="ECO:0007669"/>
    <property type="project" value="InterPro"/>
</dbReference>
<comment type="subcellular location">
    <subcellularLocation>
        <location evidence="2">Cytoplasm</location>
    </subcellularLocation>
    <subcellularLocation>
        <location evidence="1">Endoplasmic reticulum</location>
    </subcellularLocation>
    <subcellularLocation>
        <location evidence="3">Nucleus</location>
        <location evidence="3">Nucleolus</location>
    </subcellularLocation>
</comment>
<comment type="similarity">
    <text evidence="4">Belongs to the SRP68 family.</text>
</comment>
<name>A0A5N6NLP5_9ASTR</name>
<evidence type="ECO:0000256" key="6">
    <source>
        <dbReference type="ARBA" id="ARBA00022490"/>
    </source>
</evidence>
<evidence type="ECO:0000256" key="11">
    <source>
        <dbReference type="ARBA" id="ARBA00022833"/>
    </source>
</evidence>
<keyword evidence="16" id="KW-0539">Nucleus</keyword>
<dbReference type="InterPro" id="IPR038508">
    <property type="entry name" value="ArfGAP_dom_sf"/>
</dbReference>
<dbReference type="CDD" id="cd15481">
    <property type="entry name" value="SRP68-RBD"/>
    <property type="match status" value="1"/>
</dbReference>
<keyword evidence="25" id="KW-1185">Reference proteome</keyword>
<protein>
    <recommendedName>
        <fullName evidence="18">Signal recognition particle subunit SRP68</fullName>
    </recommendedName>
    <alternativeName>
        <fullName evidence="19">Signal recognition particle 68 kDa protein</fullName>
    </alternativeName>
</protein>
<dbReference type="InterPro" id="IPR001164">
    <property type="entry name" value="ArfGAP_dom"/>
</dbReference>
<evidence type="ECO:0000313" key="24">
    <source>
        <dbReference type="EMBL" id="KAD4889145.1"/>
    </source>
</evidence>
<dbReference type="GO" id="GO:0005730">
    <property type="term" value="C:nucleolus"/>
    <property type="evidence" value="ECO:0007669"/>
    <property type="project" value="UniProtKB-SubCell"/>
</dbReference>
<evidence type="ECO:0000256" key="14">
    <source>
        <dbReference type="ARBA" id="ARBA00023054"/>
    </source>
</evidence>
<dbReference type="SMART" id="SM00105">
    <property type="entry name" value="ArfGap"/>
    <property type="match status" value="1"/>
</dbReference>
<dbReference type="PROSITE" id="PS50115">
    <property type="entry name" value="ARFGAP"/>
    <property type="match status" value="1"/>
</dbReference>
<dbReference type="InterPro" id="IPR034652">
    <property type="entry name" value="SRP68-RBD"/>
</dbReference>
<organism evidence="24 25">
    <name type="scientific">Mikania micrantha</name>
    <name type="common">bitter vine</name>
    <dbReference type="NCBI Taxonomy" id="192012"/>
    <lineage>
        <taxon>Eukaryota</taxon>
        <taxon>Viridiplantae</taxon>
        <taxon>Streptophyta</taxon>
        <taxon>Embryophyta</taxon>
        <taxon>Tracheophyta</taxon>
        <taxon>Spermatophyta</taxon>
        <taxon>Magnoliopsida</taxon>
        <taxon>eudicotyledons</taxon>
        <taxon>Gunneridae</taxon>
        <taxon>Pentapetalae</taxon>
        <taxon>asterids</taxon>
        <taxon>campanulids</taxon>
        <taxon>Asterales</taxon>
        <taxon>Asteraceae</taxon>
        <taxon>Asteroideae</taxon>
        <taxon>Heliantheae alliance</taxon>
        <taxon>Eupatorieae</taxon>
        <taxon>Mikania</taxon>
    </lineage>
</organism>
<dbReference type="Gene3D" id="1.10.220.150">
    <property type="entry name" value="Arf GTPase activating protein"/>
    <property type="match status" value="1"/>
</dbReference>
<dbReference type="SMART" id="SM00233">
    <property type="entry name" value="PH"/>
    <property type="match status" value="1"/>
</dbReference>
<dbReference type="Pfam" id="PF16969">
    <property type="entry name" value="SRP68"/>
    <property type="match status" value="1"/>
</dbReference>
<dbReference type="PANTHER" id="PTHR23180">
    <property type="entry name" value="CENTAURIN/ARF"/>
    <property type="match status" value="1"/>
</dbReference>
<keyword evidence="5" id="KW-0343">GTPase activation</keyword>
<dbReference type="Proteomes" id="UP000326396">
    <property type="component" value="Linkage Group LG19"/>
</dbReference>
<dbReference type="PROSITE" id="PS50297">
    <property type="entry name" value="ANK_REP_REGION"/>
    <property type="match status" value="2"/>
</dbReference>
<evidence type="ECO:0000256" key="18">
    <source>
        <dbReference type="ARBA" id="ARBA00029498"/>
    </source>
</evidence>
<evidence type="ECO:0000256" key="10">
    <source>
        <dbReference type="ARBA" id="ARBA00022824"/>
    </source>
</evidence>
<dbReference type="GO" id="GO:0005786">
    <property type="term" value="C:signal recognition particle, endoplasmic reticulum targeting"/>
    <property type="evidence" value="ECO:0007669"/>
    <property type="project" value="UniProtKB-KW"/>
</dbReference>
<dbReference type="InterPro" id="IPR037278">
    <property type="entry name" value="ARFGAP/RecO"/>
</dbReference>
<dbReference type="CDD" id="cd08204">
    <property type="entry name" value="ArfGap"/>
    <property type="match status" value="1"/>
</dbReference>
<dbReference type="GO" id="GO:0005783">
    <property type="term" value="C:endoplasmic reticulum"/>
    <property type="evidence" value="ECO:0007669"/>
    <property type="project" value="UniProtKB-SubCell"/>
</dbReference>
<dbReference type="PANTHER" id="PTHR23180:SF403">
    <property type="entry name" value="ADP-RIBOSYLATION FACTOR GTPASE-ACTIVATING PROTEIN AGD3-LIKE"/>
    <property type="match status" value="1"/>
</dbReference>
<dbReference type="InterPro" id="IPR011993">
    <property type="entry name" value="PH-like_dom_sf"/>
</dbReference>
<dbReference type="Gene3D" id="1.20.1270.60">
    <property type="entry name" value="Arfaptin homology (AH) domain/BAR domain"/>
    <property type="match status" value="1"/>
</dbReference>
<evidence type="ECO:0000256" key="7">
    <source>
        <dbReference type="ARBA" id="ARBA00022723"/>
    </source>
</evidence>
<dbReference type="InterPro" id="IPR004148">
    <property type="entry name" value="BAR_dom"/>
</dbReference>
<proteinExistence type="inferred from homology"/>
<evidence type="ECO:0000256" key="13">
    <source>
        <dbReference type="ARBA" id="ARBA00023043"/>
    </source>
</evidence>
<evidence type="ECO:0000256" key="1">
    <source>
        <dbReference type="ARBA" id="ARBA00004240"/>
    </source>
</evidence>
<evidence type="ECO:0000256" key="5">
    <source>
        <dbReference type="ARBA" id="ARBA00022468"/>
    </source>
</evidence>
<dbReference type="FunFam" id="1.10.3450.40:FF:000001">
    <property type="entry name" value="Signal recognition particle subunit SRP68"/>
    <property type="match status" value="1"/>
</dbReference>
<evidence type="ECO:0000256" key="20">
    <source>
        <dbReference type="PROSITE-ProRule" id="PRU00023"/>
    </source>
</evidence>
<feature type="domain" description="Arf-GAP" evidence="23">
    <location>
        <begin position="1077"/>
        <end position="1221"/>
    </location>
</feature>
<dbReference type="PRINTS" id="PR00405">
    <property type="entry name" value="REVINTRACTNG"/>
</dbReference>
<dbReference type="GO" id="GO:0008270">
    <property type="term" value="F:zinc ion binding"/>
    <property type="evidence" value="ECO:0007669"/>
    <property type="project" value="UniProtKB-KW"/>
</dbReference>
<evidence type="ECO:0000256" key="8">
    <source>
        <dbReference type="ARBA" id="ARBA00022737"/>
    </source>
</evidence>
<dbReference type="SUPFAM" id="SSF50729">
    <property type="entry name" value="PH domain-like"/>
    <property type="match status" value="1"/>
</dbReference>
<evidence type="ECO:0000256" key="9">
    <source>
        <dbReference type="ARBA" id="ARBA00022771"/>
    </source>
</evidence>
<dbReference type="InterPro" id="IPR045258">
    <property type="entry name" value="ACAP1/2/3-like"/>
</dbReference>
<dbReference type="SUPFAM" id="SSF57863">
    <property type="entry name" value="ArfGap/RecO-like zinc finger"/>
    <property type="match status" value="1"/>
</dbReference>
<feature type="domain" description="PH" evidence="22">
    <location>
        <begin position="881"/>
        <end position="1012"/>
    </location>
</feature>
<dbReference type="SUPFAM" id="SSF48403">
    <property type="entry name" value="Ankyrin repeat"/>
    <property type="match status" value="1"/>
</dbReference>
<dbReference type="GO" id="GO:0008312">
    <property type="term" value="F:7S RNA binding"/>
    <property type="evidence" value="ECO:0007669"/>
    <property type="project" value="InterPro"/>
</dbReference>
<evidence type="ECO:0000256" key="2">
    <source>
        <dbReference type="ARBA" id="ARBA00004496"/>
    </source>
</evidence>
<dbReference type="PROSITE" id="PS50088">
    <property type="entry name" value="ANK_REPEAT"/>
    <property type="match status" value="2"/>
</dbReference>
<keyword evidence="14" id="KW-0175">Coiled coil</keyword>
<feature type="repeat" description="ANK" evidence="20">
    <location>
        <begin position="1348"/>
        <end position="1380"/>
    </location>
</feature>
<dbReference type="GO" id="GO:0006614">
    <property type="term" value="P:SRP-dependent cotranslational protein targeting to membrane"/>
    <property type="evidence" value="ECO:0007669"/>
    <property type="project" value="InterPro"/>
</dbReference>
<evidence type="ECO:0000259" key="22">
    <source>
        <dbReference type="PROSITE" id="PS50003"/>
    </source>
</evidence>
<dbReference type="InterPro" id="IPR026258">
    <property type="entry name" value="SRP68"/>
</dbReference>
<evidence type="ECO:0000256" key="15">
    <source>
        <dbReference type="ARBA" id="ARBA00023135"/>
    </source>
</evidence>
<keyword evidence="10" id="KW-0256">Endoplasmic reticulum</keyword>
<dbReference type="GO" id="GO:0030942">
    <property type="term" value="F:endoplasmic reticulum signal peptide binding"/>
    <property type="evidence" value="ECO:0007669"/>
    <property type="project" value="InterPro"/>
</dbReference>
<dbReference type="InterPro" id="IPR027267">
    <property type="entry name" value="AH/BAR_dom_sf"/>
</dbReference>
<dbReference type="Gene3D" id="2.30.29.30">
    <property type="entry name" value="Pleckstrin-homology domain (PH domain)/Phosphotyrosine-binding domain (PTB)"/>
    <property type="match status" value="1"/>
</dbReference>
<evidence type="ECO:0000259" key="23">
    <source>
        <dbReference type="PROSITE" id="PS50115"/>
    </source>
</evidence>
<dbReference type="GO" id="GO:0005096">
    <property type="term" value="F:GTPase activator activity"/>
    <property type="evidence" value="ECO:0007669"/>
    <property type="project" value="UniProtKB-KW"/>
</dbReference>
<keyword evidence="12" id="KW-0694">RNA-binding</keyword>
<evidence type="ECO:0000256" key="12">
    <source>
        <dbReference type="ARBA" id="ARBA00022884"/>
    </source>
</evidence>
<dbReference type="EMBL" id="SZYD01000011">
    <property type="protein sequence ID" value="KAD4889145.1"/>
    <property type="molecule type" value="Genomic_DNA"/>
</dbReference>
<keyword evidence="7" id="KW-0479">Metal-binding</keyword>
<gene>
    <name evidence="24" type="ORF">E3N88_21218</name>
</gene>
<sequence length="1408" mass="159084">MATEKTDASSMEVDDQISTDPKFSINVLQLLKSSQMQHGLRFGDYTRYRRYCTARLRRLYKSLKFTHGRGKYTKKPITASTVTEVRFLHLVLYTSERAWSHAMEKRQLPDGPNARQRSYLIGRLRKAVKWATLFAELCAIKGDSRTSLEAEAYASFMKGNLLFEQDHNWDIALKSFKSARVVYEELGKYGDLDNQVLCRERVEELEPSIRYCLHKIGESNLQASELVHIGETEGPALDLFKAKLEAVMAEARSQQAASMTEFHWLGHRFPISNAKTRVSILKAQELEKELHDRMEGALPAEKRLAVFDKIFAAYHEARGSIRNDLATAGSSENIKDDLSGLDKAIGVVLGQRTIERNQLLVSIAKSKLSKARDDRNEKVTKPEELVRLFDLLLQNTSDLSDLLSSGRDRKEEEVALSEECEIKSLIFRAERCFFLAKSYSSAGKRTEAYSLFSLSRSLAESALKKLRSVTNQDQVMIKELETLRNNCRTNSCIEHAMGIMEHEKAPEDLSKKISNVSISGSDKKPEKFLAEKLDSYESAVGDSSTKVAPRIAAYQPSFQAIARNPIVLDLAYNLIDFPSIENRMKKDKKGNDGGFNGSHENSFFSPLIFSPIIRRTQPCISPNSKILQCFGNREGLGEAYDRDIAFSNSIENFGGGSDPISMAFGGPDMIKFAVVLREVGTYKENLQSQIEQILSDRLMRFTNVELQDIKEARKRFDKADIVYSQIRDKYLSLRKSTRTEIASATEEELYSARMTFEQARFSLICALSNVEAKKRFEFLESVGEAMDAHLQYFKQGYELLHQMEPYIHQVLLNAQKSRENYHSEQQALSERIQEYKRHIDFGNKIPNNLSVGNRDLTHQPSRNSQKLVQAVMQSAAEGKVQNIKQGYLSKRSSNLRGDWKRRFFVLDNRGTLYYYRKQVNRPSGSGAQRSNTTEPGPGLLSRWLSSHYHGGVHDVARHTVNLLTSTIKADAEQSDLRFCFRIISPTKIYTLQQAESLLEQTDWIDKINGVIASLLTSHSHEMHLCNSPTSKTSVTGEKQLGQEKKTYEKCTEKDHDSRNMMRVCKSSQQLQYGVRNERPVDVLKNVPGNDKCADCGSPEPDWASLNLGVLICIECSGVHRNLGCHISKVRSLELDVKVWEPSVITLFQSLGNVFVNSIWEKLLSVTNTCGADELPGRSMESDLTRESIGKPGCDEHISTKEKFIHAKYAERRFIQKVKDPRHLILLEQQLWENVRANDKKAVYLLIIICDANVNAAHGHASYISSSVARIMHFEDQSNADDEFDYLKDYSTDNSLRSLFTSIREIDDPLTNESLNGCSLLHLACQTADCTMVELLLQHGASINATDSNGQTPLHYSIIKGKLAIARLLLSRGANPLAADTKGKTPHQLVTELGIDDIEILALLRAPKR</sequence>
<accession>A0A5N6NLP5</accession>
<keyword evidence="13 20" id="KW-0040">ANK repeat</keyword>
<dbReference type="Pfam" id="PF00169">
    <property type="entry name" value="PH"/>
    <property type="match status" value="1"/>
</dbReference>
<keyword evidence="17" id="KW-0687">Ribonucleoprotein</keyword>
<dbReference type="Gene3D" id="1.25.40.20">
    <property type="entry name" value="Ankyrin repeat-containing domain"/>
    <property type="match status" value="1"/>
</dbReference>
<evidence type="ECO:0000313" key="25">
    <source>
        <dbReference type="Proteomes" id="UP000326396"/>
    </source>
</evidence>
<dbReference type="CDD" id="cd13250">
    <property type="entry name" value="PH_ACAP"/>
    <property type="match status" value="1"/>
</dbReference>
<dbReference type="Pfam" id="PF16746">
    <property type="entry name" value="BAR_3"/>
    <property type="match status" value="1"/>
</dbReference>
<dbReference type="Gene3D" id="1.10.3450.40">
    <property type="entry name" value="Signal recognition particle, SRP68 subunit, RNA-binding domain"/>
    <property type="match status" value="1"/>
</dbReference>
<keyword evidence="11" id="KW-0862">Zinc</keyword>
<keyword evidence="8" id="KW-0677">Repeat</keyword>
<dbReference type="OrthoDB" id="194358at2759"/>
<dbReference type="InterPro" id="IPR001849">
    <property type="entry name" value="PH_domain"/>
</dbReference>
<dbReference type="InterPro" id="IPR038253">
    <property type="entry name" value="SRP68_N_sf"/>
</dbReference>
<dbReference type="InterPro" id="IPR036770">
    <property type="entry name" value="Ankyrin_rpt-contain_sf"/>
</dbReference>
<dbReference type="InterPro" id="IPR002110">
    <property type="entry name" value="Ankyrin_rpt"/>
</dbReference>
<evidence type="ECO:0000256" key="17">
    <source>
        <dbReference type="ARBA" id="ARBA00023274"/>
    </source>
</evidence>
<dbReference type="PROSITE" id="PS50003">
    <property type="entry name" value="PH_DOMAIN"/>
    <property type="match status" value="1"/>
</dbReference>
<dbReference type="Pfam" id="PF12796">
    <property type="entry name" value="Ank_2"/>
    <property type="match status" value="1"/>
</dbReference>
<evidence type="ECO:0000256" key="16">
    <source>
        <dbReference type="ARBA" id="ARBA00023242"/>
    </source>
</evidence>
<comment type="caution">
    <text evidence="24">The sequence shown here is derived from an EMBL/GenBank/DDBJ whole genome shotgun (WGS) entry which is preliminary data.</text>
</comment>
<keyword evidence="6" id="KW-0963">Cytoplasm</keyword>
<feature type="repeat" description="ANK" evidence="20">
    <location>
        <begin position="1315"/>
        <end position="1347"/>
    </location>
</feature>
<evidence type="ECO:0000256" key="21">
    <source>
        <dbReference type="PROSITE-ProRule" id="PRU00288"/>
    </source>
</evidence>
<evidence type="ECO:0000256" key="4">
    <source>
        <dbReference type="ARBA" id="ARBA00009352"/>
    </source>
</evidence>